<keyword evidence="2" id="KW-1185">Reference proteome</keyword>
<evidence type="ECO:0000313" key="1">
    <source>
        <dbReference type="EMBL" id="PMD49923.1"/>
    </source>
</evidence>
<dbReference type="InParanoid" id="A0A2J6SGN5"/>
<accession>A0A2J6SGN5</accession>
<dbReference type="EMBL" id="KZ613919">
    <property type="protein sequence ID" value="PMD49923.1"/>
    <property type="molecule type" value="Genomic_DNA"/>
</dbReference>
<name>A0A2J6SGN5_9HELO</name>
<proteinExistence type="predicted"/>
<gene>
    <name evidence="1" type="ORF">K444DRAFT_286272</name>
</gene>
<dbReference type="OrthoDB" id="4851849at2759"/>
<protein>
    <submittedName>
        <fullName evidence="1">Uncharacterized protein</fullName>
    </submittedName>
</protein>
<sequence length="341" mass="38660">MERKDIRTRSIDESIWRDLSKDTFRQHLVNLEETTNAVPIAPQYFSAADWLPASPHDPNTKYSLPLVVEQRLADDFASLVAVDEGAQSVAAVCIEQHLGPPSLTLRFAALDISLNNETKTALEGWSSILSTVDADREENGSNAMKVLYHSIVRLHRRRLLARLRSSHWEKPKYLSKSHKKPLLKDIDNLIHRAQFSHTRKEAESRLQVEKHLRDLVSTYQAFENISGNHLEDLYSLVAASFEFCSTASIQDFLVRLEDSIGSTPTPQVASAIKSLRQIQKIASYRRIPISLVSIATRYPQMFTHGLSMAYLPPYQSIPTLIGYESWARTLHVHAEVQLALH</sequence>
<dbReference type="Proteomes" id="UP000235371">
    <property type="component" value="Unassembled WGS sequence"/>
</dbReference>
<dbReference type="RefSeq" id="XP_024726827.1">
    <property type="nucleotide sequence ID" value="XM_024871620.1"/>
</dbReference>
<reference evidence="1 2" key="1">
    <citation type="submission" date="2016-04" db="EMBL/GenBank/DDBJ databases">
        <title>A degradative enzymes factory behind the ericoid mycorrhizal symbiosis.</title>
        <authorList>
            <consortium name="DOE Joint Genome Institute"/>
            <person name="Martino E."/>
            <person name="Morin E."/>
            <person name="Grelet G."/>
            <person name="Kuo A."/>
            <person name="Kohler A."/>
            <person name="Daghino S."/>
            <person name="Barry K."/>
            <person name="Choi C."/>
            <person name="Cichocki N."/>
            <person name="Clum A."/>
            <person name="Copeland A."/>
            <person name="Hainaut M."/>
            <person name="Haridas S."/>
            <person name="Labutti K."/>
            <person name="Lindquist E."/>
            <person name="Lipzen A."/>
            <person name="Khouja H.-R."/>
            <person name="Murat C."/>
            <person name="Ohm R."/>
            <person name="Olson A."/>
            <person name="Spatafora J."/>
            <person name="Veneault-Fourrey C."/>
            <person name="Henrissat B."/>
            <person name="Grigoriev I."/>
            <person name="Martin F."/>
            <person name="Perotto S."/>
        </authorList>
    </citation>
    <scope>NUCLEOTIDE SEQUENCE [LARGE SCALE GENOMIC DNA]</scope>
    <source>
        <strain evidence="1 2">E</strain>
    </source>
</reference>
<evidence type="ECO:0000313" key="2">
    <source>
        <dbReference type="Proteomes" id="UP000235371"/>
    </source>
</evidence>
<dbReference type="GeneID" id="36579702"/>
<dbReference type="STRING" id="1095630.A0A2J6SGN5"/>
<dbReference type="AlphaFoldDB" id="A0A2J6SGN5"/>
<organism evidence="1 2">
    <name type="scientific">Hyaloscypha bicolor E</name>
    <dbReference type="NCBI Taxonomy" id="1095630"/>
    <lineage>
        <taxon>Eukaryota</taxon>
        <taxon>Fungi</taxon>
        <taxon>Dikarya</taxon>
        <taxon>Ascomycota</taxon>
        <taxon>Pezizomycotina</taxon>
        <taxon>Leotiomycetes</taxon>
        <taxon>Helotiales</taxon>
        <taxon>Hyaloscyphaceae</taxon>
        <taxon>Hyaloscypha</taxon>
        <taxon>Hyaloscypha bicolor</taxon>
    </lineage>
</organism>